<comment type="caution">
    <text evidence="1">The sequence shown here is derived from an EMBL/GenBank/DDBJ whole genome shotgun (WGS) entry which is preliminary data.</text>
</comment>
<gene>
    <name evidence="1" type="ORF">A2W18_07590</name>
</gene>
<sequence>MQTTYKILIMGASYGSLLASKLLFARHTLRLVCLPAEAELINKEGIRVRMPVRGREGLVEIDSRKLPGTLSAGGPKDVHPADYDLVALAMQEPQYRLPGVRELLQAVAKARIPCMSIMNMPPLPYLARIPGISIDACRSAYTDPTVWDSFDPKLITMCSPDPQAFRPPEEKVNVLQVRLPTNFKTARFDSDAHTAILRRLAADIEAVRFDTGDGMIELPVKLKVHDSVFVALAKWSMLLAGNYRCVQKDSVRSIKDAVHTDINASRAVYEWVAKLNKSLGASERDLVTFEKYANAAQSLLTPSSAARALANGAPYIERVDRLVQTIAAQNGMQSNEVDEIVVLVDAWLERNRKKAAA</sequence>
<organism evidence="1 2">
    <name type="scientific">Candidatus Muproteobacteria bacterium RBG_16_60_9</name>
    <dbReference type="NCBI Taxonomy" id="1817755"/>
    <lineage>
        <taxon>Bacteria</taxon>
        <taxon>Pseudomonadati</taxon>
        <taxon>Pseudomonadota</taxon>
        <taxon>Candidatus Muproteobacteria</taxon>
    </lineage>
</organism>
<reference evidence="1 2" key="1">
    <citation type="journal article" date="2016" name="Nat. Commun.">
        <title>Thousands of microbial genomes shed light on interconnected biogeochemical processes in an aquifer system.</title>
        <authorList>
            <person name="Anantharaman K."/>
            <person name="Brown C.T."/>
            <person name="Hug L.A."/>
            <person name="Sharon I."/>
            <person name="Castelle C.J."/>
            <person name="Probst A.J."/>
            <person name="Thomas B.C."/>
            <person name="Singh A."/>
            <person name="Wilkins M.J."/>
            <person name="Karaoz U."/>
            <person name="Brodie E.L."/>
            <person name="Williams K.H."/>
            <person name="Hubbard S.S."/>
            <person name="Banfield J.F."/>
        </authorList>
    </citation>
    <scope>NUCLEOTIDE SEQUENCE [LARGE SCALE GENOMIC DNA]</scope>
</reference>
<proteinExistence type="predicted"/>
<dbReference type="Proteomes" id="UP000179076">
    <property type="component" value="Unassembled WGS sequence"/>
</dbReference>
<evidence type="ECO:0008006" key="3">
    <source>
        <dbReference type="Google" id="ProtNLM"/>
    </source>
</evidence>
<dbReference type="EMBL" id="MFSP01000151">
    <property type="protein sequence ID" value="OGI63598.1"/>
    <property type="molecule type" value="Genomic_DNA"/>
</dbReference>
<evidence type="ECO:0000313" key="1">
    <source>
        <dbReference type="EMBL" id="OGI63598.1"/>
    </source>
</evidence>
<evidence type="ECO:0000313" key="2">
    <source>
        <dbReference type="Proteomes" id="UP000179076"/>
    </source>
</evidence>
<accession>A0A1F6V1X1</accession>
<dbReference type="AlphaFoldDB" id="A0A1F6V1X1"/>
<name>A0A1F6V1X1_9PROT</name>
<protein>
    <recommendedName>
        <fullName evidence="3">Ketopantoate reductase N-terminal domain-containing protein</fullName>
    </recommendedName>
</protein>